<proteinExistence type="predicted"/>
<comment type="caution">
    <text evidence="1">The sequence shown here is derived from an EMBL/GenBank/DDBJ whole genome shotgun (WGS) entry which is preliminary data.</text>
</comment>
<sequence>MKKIFIILLILNSVLLFGQKDCGFKIDEEKILKNENLDFFLNKLKKEKFDITNRKEDIPMHVFKQLECLNDEFTIANPNEDYQSSDIIDLDKKLPERGLIFYAKSKSTLVLYYSISIGPGITSKILFIEYNAEKITDFWCGNSMGRADVKDLEGINIIINREKKLPYPLGLQNGMIVF</sequence>
<dbReference type="EMBL" id="JAAJBV010000002">
    <property type="protein sequence ID" value="NHM03668.1"/>
    <property type="molecule type" value="Genomic_DNA"/>
</dbReference>
<reference evidence="1 2" key="1">
    <citation type="submission" date="2020-02" db="EMBL/GenBank/DDBJ databases">
        <authorList>
            <person name="Chen W.-M."/>
        </authorList>
    </citation>
    <scope>NUCLEOTIDE SEQUENCE [LARGE SCALE GENOMIC DNA]</scope>
    <source>
        <strain evidence="1 2">TWA-26</strain>
    </source>
</reference>
<gene>
    <name evidence="1" type="ORF">G4L40_02995</name>
</gene>
<evidence type="ECO:0000313" key="1">
    <source>
        <dbReference type="EMBL" id="NHM03668.1"/>
    </source>
</evidence>
<dbReference type="Proteomes" id="UP000761423">
    <property type="component" value="Unassembled WGS sequence"/>
</dbReference>
<keyword evidence="2" id="KW-1185">Reference proteome</keyword>
<dbReference type="RefSeq" id="WP_166235684.1">
    <property type="nucleotide sequence ID" value="NZ_JAAJBV010000002.1"/>
</dbReference>
<evidence type="ECO:0008006" key="3">
    <source>
        <dbReference type="Google" id="ProtNLM"/>
    </source>
</evidence>
<organism evidence="1 2">
    <name type="scientific">Flavobacterium celericrescens</name>
    <dbReference type="NCBI Taxonomy" id="2709780"/>
    <lineage>
        <taxon>Bacteria</taxon>
        <taxon>Pseudomonadati</taxon>
        <taxon>Bacteroidota</taxon>
        <taxon>Flavobacteriia</taxon>
        <taxon>Flavobacteriales</taxon>
        <taxon>Flavobacteriaceae</taxon>
        <taxon>Flavobacterium</taxon>
    </lineage>
</organism>
<evidence type="ECO:0000313" key="2">
    <source>
        <dbReference type="Proteomes" id="UP000761423"/>
    </source>
</evidence>
<accession>A0ABX0I915</accession>
<protein>
    <recommendedName>
        <fullName evidence="3">GLPGLI family protein</fullName>
    </recommendedName>
</protein>
<name>A0ABX0I915_9FLAO</name>